<comment type="caution">
    <text evidence="1">The sequence shown here is derived from an EMBL/GenBank/DDBJ whole genome shotgun (WGS) entry which is preliminary data.</text>
</comment>
<organism evidence="1 2">
    <name type="scientific">Portunus trituberculatus</name>
    <name type="common">Swimming crab</name>
    <name type="synonym">Neptunus trituberculatus</name>
    <dbReference type="NCBI Taxonomy" id="210409"/>
    <lineage>
        <taxon>Eukaryota</taxon>
        <taxon>Metazoa</taxon>
        <taxon>Ecdysozoa</taxon>
        <taxon>Arthropoda</taxon>
        <taxon>Crustacea</taxon>
        <taxon>Multicrustacea</taxon>
        <taxon>Malacostraca</taxon>
        <taxon>Eumalacostraca</taxon>
        <taxon>Eucarida</taxon>
        <taxon>Decapoda</taxon>
        <taxon>Pleocyemata</taxon>
        <taxon>Brachyura</taxon>
        <taxon>Eubrachyura</taxon>
        <taxon>Portunoidea</taxon>
        <taxon>Portunidae</taxon>
        <taxon>Portuninae</taxon>
        <taxon>Portunus</taxon>
    </lineage>
</organism>
<proteinExistence type="predicted"/>
<protein>
    <recommendedName>
        <fullName evidence="3">RNA-directed DNA polymerase from mobile element jockey</fullName>
    </recommendedName>
</protein>
<sequence>MTWGQHVSNIISSATYELHLRRLKKLGTPSRELASMFSIFIHPRLKYAFPAWSSSLIATQRHQPKRVQKRVVRLILGTNYTI</sequence>
<dbReference type="EMBL" id="VSRR010046605">
    <property type="protein sequence ID" value="MPC77735.1"/>
    <property type="molecule type" value="Genomic_DNA"/>
</dbReference>
<keyword evidence="2" id="KW-1185">Reference proteome</keyword>
<evidence type="ECO:0000313" key="1">
    <source>
        <dbReference type="EMBL" id="MPC77735.1"/>
    </source>
</evidence>
<evidence type="ECO:0008006" key="3">
    <source>
        <dbReference type="Google" id="ProtNLM"/>
    </source>
</evidence>
<name>A0A5B7I6I8_PORTR</name>
<dbReference type="Proteomes" id="UP000324222">
    <property type="component" value="Unassembled WGS sequence"/>
</dbReference>
<reference evidence="1 2" key="1">
    <citation type="submission" date="2019-05" db="EMBL/GenBank/DDBJ databases">
        <title>Another draft genome of Portunus trituberculatus and its Hox gene families provides insights of decapod evolution.</title>
        <authorList>
            <person name="Jeong J.-H."/>
            <person name="Song I."/>
            <person name="Kim S."/>
            <person name="Choi T."/>
            <person name="Kim D."/>
            <person name="Ryu S."/>
            <person name="Kim W."/>
        </authorList>
    </citation>
    <scope>NUCLEOTIDE SEQUENCE [LARGE SCALE GENOMIC DNA]</scope>
    <source>
        <tissue evidence="1">Muscle</tissue>
    </source>
</reference>
<gene>
    <name evidence="1" type="ORF">E2C01_072199</name>
</gene>
<dbReference type="AlphaFoldDB" id="A0A5B7I6I8"/>
<accession>A0A5B7I6I8</accession>
<evidence type="ECO:0000313" key="2">
    <source>
        <dbReference type="Proteomes" id="UP000324222"/>
    </source>
</evidence>